<reference evidence="1" key="1">
    <citation type="submission" date="2020-02" db="EMBL/GenBank/DDBJ databases">
        <authorList>
            <person name="Meier V. D."/>
        </authorList>
    </citation>
    <scope>NUCLEOTIDE SEQUENCE</scope>
    <source>
        <strain evidence="1">AVDCRST_MAG93</strain>
    </source>
</reference>
<name>A0A6J4IEK3_9CHLR</name>
<evidence type="ECO:0000313" key="1">
    <source>
        <dbReference type="EMBL" id="CAA9248679.1"/>
    </source>
</evidence>
<accession>A0A6J4IEK3</accession>
<organism evidence="1">
    <name type="scientific">uncultured Chloroflexia bacterium</name>
    <dbReference type="NCBI Taxonomy" id="1672391"/>
    <lineage>
        <taxon>Bacteria</taxon>
        <taxon>Bacillati</taxon>
        <taxon>Chloroflexota</taxon>
        <taxon>Chloroflexia</taxon>
        <taxon>environmental samples</taxon>
    </lineage>
</organism>
<gene>
    <name evidence="1" type="ORF">AVDCRST_MAG93-1648</name>
</gene>
<sequence length="149" mass="15715">MERLRKMAFLALHNQPTQRQGALVPDDIDHECHATTSNDAAVDGKQERLVGQIAQQGLSDGKKPGISGVGIVGEPAPKAFDEAFLIGGVGRSMVGDGREVGAACADKTADQGGKGVEVSFTMTGEGWKVLHECLLYGTIASIRVTHVFL</sequence>
<dbReference type="EMBL" id="CADCTR010000558">
    <property type="protein sequence ID" value="CAA9248679.1"/>
    <property type="molecule type" value="Genomic_DNA"/>
</dbReference>
<protein>
    <submittedName>
        <fullName evidence="1">Uncharacterized protein</fullName>
    </submittedName>
</protein>
<proteinExistence type="predicted"/>
<dbReference type="AlphaFoldDB" id="A0A6J4IEK3"/>